<dbReference type="PANTHER" id="PTHR43861:SF1">
    <property type="entry name" value="TRANS-ACONITATE 2-METHYLTRANSFERASE"/>
    <property type="match status" value="1"/>
</dbReference>
<sequence length="246" mass="26772">MAAWYDKLVGETGSDYHRNVILPATLRMLAPQAGESVIDVCCGQGVLIKPLLDAKIGKFTGVDASRRLIESARARHGDDPRVSLTVADACRPGPWADGKNDAATCIMAVHDVPDPVGLFKSIAQALKPGGRVIMVFMHPCFRIPKKSHWGWDGDQKIQYRRLDSYGKPLEIPITTHPGKGSGEQTVFYHRPMSELLTAIGQGGLAVTACDELYSHRRSQGNGPFSKAEHAAAEEFPMFIALKAVKP</sequence>
<dbReference type="SUPFAM" id="SSF53335">
    <property type="entry name" value="S-adenosyl-L-methionine-dependent methyltransferases"/>
    <property type="match status" value="1"/>
</dbReference>
<dbReference type="Pfam" id="PF08241">
    <property type="entry name" value="Methyltransf_11"/>
    <property type="match status" value="1"/>
</dbReference>
<dbReference type="RefSeq" id="WP_200352761.1">
    <property type="nucleotide sequence ID" value="NZ_BAABHZ010000001.1"/>
</dbReference>
<comment type="caution">
    <text evidence="2">The sequence shown here is derived from an EMBL/GenBank/DDBJ whole genome shotgun (WGS) entry which is preliminary data.</text>
</comment>
<dbReference type="GO" id="GO:0032259">
    <property type="term" value="P:methylation"/>
    <property type="evidence" value="ECO:0007669"/>
    <property type="project" value="UniProtKB-KW"/>
</dbReference>
<protein>
    <submittedName>
        <fullName evidence="2">Class I SAM-dependent methyltransferase</fullName>
    </submittedName>
</protein>
<evidence type="ECO:0000259" key="1">
    <source>
        <dbReference type="Pfam" id="PF08241"/>
    </source>
</evidence>
<dbReference type="EMBL" id="JAENIK010000012">
    <property type="protein sequence ID" value="MBK1817831.1"/>
    <property type="molecule type" value="Genomic_DNA"/>
</dbReference>
<dbReference type="GO" id="GO:0008757">
    <property type="term" value="F:S-adenosylmethionine-dependent methyltransferase activity"/>
    <property type="evidence" value="ECO:0007669"/>
    <property type="project" value="InterPro"/>
</dbReference>
<keyword evidence="2" id="KW-0489">Methyltransferase</keyword>
<keyword evidence="3" id="KW-1185">Reference proteome</keyword>
<dbReference type="CDD" id="cd02440">
    <property type="entry name" value="AdoMet_MTases"/>
    <property type="match status" value="1"/>
</dbReference>
<feature type="domain" description="Methyltransferase type 11" evidence="1">
    <location>
        <begin position="39"/>
        <end position="134"/>
    </location>
</feature>
<organism evidence="2 3">
    <name type="scientific">Luteolibacter yonseiensis</name>
    <dbReference type="NCBI Taxonomy" id="1144680"/>
    <lineage>
        <taxon>Bacteria</taxon>
        <taxon>Pseudomonadati</taxon>
        <taxon>Verrucomicrobiota</taxon>
        <taxon>Verrucomicrobiia</taxon>
        <taxon>Verrucomicrobiales</taxon>
        <taxon>Verrucomicrobiaceae</taxon>
        <taxon>Luteolibacter</taxon>
    </lineage>
</organism>
<dbReference type="InterPro" id="IPR029063">
    <property type="entry name" value="SAM-dependent_MTases_sf"/>
</dbReference>
<proteinExistence type="predicted"/>
<keyword evidence="2" id="KW-0808">Transferase</keyword>
<accession>A0A934R7Y8</accession>
<evidence type="ECO:0000313" key="3">
    <source>
        <dbReference type="Proteomes" id="UP000600139"/>
    </source>
</evidence>
<dbReference type="Gene3D" id="3.40.50.150">
    <property type="entry name" value="Vaccinia Virus protein VP39"/>
    <property type="match status" value="1"/>
</dbReference>
<name>A0A934R7Y8_9BACT</name>
<reference evidence="2" key="1">
    <citation type="submission" date="2021-01" db="EMBL/GenBank/DDBJ databases">
        <title>Modified the classification status of verrucomicrobia.</title>
        <authorList>
            <person name="Feng X."/>
        </authorList>
    </citation>
    <scope>NUCLEOTIDE SEQUENCE</scope>
    <source>
        <strain evidence="2">JCM 18052</strain>
    </source>
</reference>
<dbReference type="PANTHER" id="PTHR43861">
    <property type="entry name" value="TRANS-ACONITATE 2-METHYLTRANSFERASE-RELATED"/>
    <property type="match status" value="1"/>
</dbReference>
<evidence type="ECO:0000313" key="2">
    <source>
        <dbReference type="EMBL" id="MBK1817831.1"/>
    </source>
</evidence>
<gene>
    <name evidence="2" type="ORF">JIN84_19580</name>
</gene>
<dbReference type="InterPro" id="IPR013216">
    <property type="entry name" value="Methyltransf_11"/>
</dbReference>
<dbReference type="AlphaFoldDB" id="A0A934R7Y8"/>
<dbReference type="Proteomes" id="UP000600139">
    <property type="component" value="Unassembled WGS sequence"/>
</dbReference>